<dbReference type="RefSeq" id="WP_133643246.1">
    <property type="nucleotide sequence ID" value="NZ_SNYI01000001.1"/>
</dbReference>
<keyword evidence="1" id="KW-0812">Transmembrane</keyword>
<evidence type="ECO:0000313" key="2">
    <source>
        <dbReference type="EMBL" id="TDQ33244.1"/>
    </source>
</evidence>
<evidence type="ECO:0008006" key="4">
    <source>
        <dbReference type="Google" id="ProtNLM"/>
    </source>
</evidence>
<name>A0A4R6TNU8_9FLAO</name>
<feature type="transmembrane region" description="Helical" evidence="1">
    <location>
        <begin position="95"/>
        <end position="115"/>
    </location>
</feature>
<feature type="transmembrane region" description="Helical" evidence="1">
    <location>
        <begin position="127"/>
        <end position="151"/>
    </location>
</feature>
<keyword evidence="3" id="KW-1185">Reference proteome</keyword>
<protein>
    <recommendedName>
        <fullName evidence="4">Transmembrane protein</fullName>
    </recommendedName>
</protein>
<sequence length="186" mass="20490">MNFNFSPSTKRAITGALIAMAILGAGNFMLGELSGYEAKTLIRHSVSGINTLCNTIVLASATILALLLTVLSLSSGTENRLKKEHYEHIMQIAKFDTWVLIGALSTFLLFNLPITESENVPTNWFTIVYYASLGMTSIMSAALIVVVIMLYNTVVSMIKIIGLGQEDHPLMDDKEKEELEEDLKDE</sequence>
<dbReference type="Proteomes" id="UP000295468">
    <property type="component" value="Unassembled WGS sequence"/>
</dbReference>
<reference evidence="2 3" key="1">
    <citation type="submission" date="2019-03" db="EMBL/GenBank/DDBJ databases">
        <title>Genomic Encyclopedia of Archaeal and Bacterial Type Strains, Phase II (KMG-II): from individual species to whole genera.</title>
        <authorList>
            <person name="Goeker M."/>
        </authorList>
    </citation>
    <scope>NUCLEOTIDE SEQUENCE [LARGE SCALE GENOMIC DNA]</scope>
    <source>
        <strain evidence="2 3">DSM 18435</strain>
    </source>
</reference>
<dbReference type="AlphaFoldDB" id="A0A4R6TNU8"/>
<proteinExistence type="predicted"/>
<evidence type="ECO:0000313" key="3">
    <source>
        <dbReference type="Proteomes" id="UP000295468"/>
    </source>
</evidence>
<keyword evidence="1" id="KW-0472">Membrane</keyword>
<comment type="caution">
    <text evidence="2">The sequence shown here is derived from an EMBL/GenBank/DDBJ whole genome shotgun (WGS) entry which is preliminary data.</text>
</comment>
<gene>
    <name evidence="2" type="ORF">CLV82_1082</name>
</gene>
<dbReference type="EMBL" id="SNYI01000001">
    <property type="protein sequence ID" value="TDQ33244.1"/>
    <property type="molecule type" value="Genomic_DNA"/>
</dbReference>
<feature type="transmembrane region" description="Helical" evidence="1">
    <location>
        <begin position="12"/>
        <end position="29"/>
    </location>
</feature>
<evidence type="ECO:0000256" key="1">
    <source>
        <dbReference type="SAM" id="Phobius"/>
    </source>
</evidence>
<organism evidence="2 3">
    <name type="scientific">Zeaxanthinibacter enoshimensis</name>
    <dbReference type="NCBI Taxonomy" id="392009"/>
    <lineage>
        <taxon>Bacteria</taxon>
        <taxon>Pseudomonadati</taxon>
        <taxon>Bacteroidota</taxon>
        <taxon>Flavobacteriia</taxon>
        <taxon>Flavobacteriales</taxon>
        <taxon>Flavobacteriaceae</taxon>
        <taxon>Zeaxanthinibacter</taxon>
    </lineage>
</organism>
<dbReference type="OrthoDB" id="1444868at2"/>
<accession>A0A4R6TNU8</accession>
<keyword evidence="1" id="KW-1133">Transmembrane helix</keyword>
<feature type="transmembrane region" description="Helical" evidence="1">
    <location>
        <begin position="49"/>
        <end position="74"/>
    </location>
</feature>